<name>A0ABQ2SZU4_STRBA</name>
<evidence type="ECO:0008006" key="4">
    <source>
        <dbReference type="Google" id="ProtNLM"/>
    </source>
</evidence>
<dbReference type="SUPFAM" id="SSF54593">
    <property type="entry name" value="Glyoxalase/Bleomycin resistance protein/Dihydroxybiphenyl dioxygenase"/>
    <property type="match status" value="1"/>
</dbReference>
<dbReference type="InterPro" id="IPR029068">
    <property type="entry name" value="Glyas_Bleomycin-R_OHBP_Dase"/>
</dbReference>
<evidence type="ECO:0000256" key="1">
    <source>
        <dbReference type="ARBA" id="ARBA00023251"/>
    </source>
</evidence>
<gene>
    <name evidence="2" type="ORF">GCM10010253_17260</name>
</gene>
<accession>A0ABQ2SZU4</accession>
<evidence type="ECO:0000313" key="2">
    <source>
        <dbReference type="EMBL" id="GGS43756.1"/>
    </source>
</evidence>
<dbReference type="Gene3D" id="3.10.180.10">
    <property type="entry name" value="2,3-Dihydroxybiphenyl 1,2-Dioxygenase, domain 1"/>
    <property type="match status" value="1"/>
</dbReference>
<protein>
    <recommendedName>
        <fullName evidence="4">Bleomycin resistance protein</fullName>
    </recommendedName>
</protein>
<sequence>MTEVFKFDYSAGMTETTIPMLPCRTSLIDSVVAFYTALGFDTTYLQRSPYAYAVVERGPVELQLYGMKEYDPASSHSGCYVLTENVDGLHAAFRAGLKTAYGRVPTRGLPRIGPLKDMSYGVRQFLVTDPTGNTLRIGQPISEDPNHRPAPKETFARALHMADLFADSKQDLPGAAKIIDRVLGLTDEQPTPVQRLRLLVLRGDIAQRMGEAERAAELLEEAAAVPLDAAERTSAHDALARLAELRD</sequence>
<comment type="caution">
    <text evidence="2">The sequence shown here is derived from an EMBL/GenBank/DDBJ whole genome shotgun (WGS) entry which is preliminary data.</text>
</comment>
<reference evidence="3" key="1">
    <citation type="journal article" date="2019" name="Int. J. Syst. Evol. Microbiol.">
        <title>The Global Catalogue of Microorganisms (GCM) 10K type strain sequencing project: providing services to taxonomists for standard genome sequencing and annotation.</title>
        <authorList>
            <consortium name="The Broad Institute Genomics Platform"/>
            <consortium name="The Broad Institute Genome Sequencing Center for Infectious Disease"/>
            <person name="Wu L."/>
            <person name="Ma J."/>
        </authorList>
    </citation>
    <scope>NUCLEOTIDE SEQUENCE [LARGE SCALE GENOMIC DNA]</scope>
    <source>
        <strain evidence="3">JCM 4350</strain>
    </source>
</reference>
<keyword evidence="1" id="KW-0046">Antibiotic resistance</keyword>
<keyword evidence="3" id="KW-1185">Reference proteome</keyword>
<proteinExistence type="predicted"/>
<dbReference type="Proteomes" id="UP000659767">
    <property type="component" value="Unassembled WGS sequence"/>
</dbReference>
<dbReference type="CDD" id="cd08349">
    <property type="entry name" value="BLMA_like"/>
    <property type="match status" value="1"/>
</dbReference>
<dbReference type="EMBL" id="BMSZ01000004">
    <property type="protein sequence ID" value="GGS43756.1"/>
    <property type="molecule type" value="Genomic_DNA"/>
</dbReference>
<organism evidence="2 3">
    <name type="scientific">Streptomyces badius</name>
    <dbReference type="NCBI Taxonomy" id="1941"/>
    <lineage>
        <taxon>Bacteria</taxon>
        <taxon>Bacillati</taxon>
        <taxon>Actinomycetota</taxon>
        <taxon>Actinomycetes</taxon>
        <taxon>Kitasatosporales</taxon>
        <taxon>Streptomycetaceae</taxon>
        <taxon>Streptomyces</taxon>
    </lineage>
</organism>
<dbReference type="InterPro" id="IPR000335">
    <property type="entry name" value="Bleomycin-R"/>
</dbReference>
<evidence type="ECO:0000313" key="3">
    <source>
        <dbReference type="Proteomes" id="UP000659767"/>
    </source>
</evidence>